<keyword evidence="1" id="KW-0489">Methyltransferase</keyword>
<dbReference type="GO" id="GO:0008168">
    <property type="term" value="F:methyltransferase activity"/>
    <property type="evidence" value="ECO:0007669"/>
    <property type="project" value="UniProtKB-KW"/>
</dbReference>
<dbReference type="InterPro" id="IPR029063">
    <property type="entry name" value="SAM-dependent_MTases_sf"/>
</dbReference>
<dbReference type="Proteomes" id="UP000185680">
    <property type="component" value="Chromosome"/>
</dbReference>
<dbReference type="RefSeq" id="WP_066084316.1">
    <property type="nucleotide sequence ID" value="NZ_CP017476.1"/>
</dbReference>
<evidence type="ECO:0000313" key="1">
    <source>
        <dbReference type="EMBL" id="AOW13954.1"/>
    </source>
</evidence>
<evidence type="ECO:0000313" key="3">
    <source>
        <dbReference type="Proteomes" id="UP000185657"/>
    </source>
</evidence>
<dbReference type="Proteomes" id="UP000185657">
    <property type="component" value="Unassembled WGS sequence"/>
</dbReference>
<dbReference type="EMBL" id="LVWD01000001">
    <property type="protein sequence ID" value="OAD44081.1"/>
    <property type="molecule type" value="Genomic_DNA"/>
</dbReference>
<dbReference type="Gene3D" id="3.40.50.150">
    <property type="entry name" value="Vaccinia Virus protein VP39"/>
    <property type="match status" value="1"/>
</dbReference>
<dbReference type="OrthoDB" id="9342562at2"/>
<proteinExistence type="predicted"/>
<dbReference type="SUPFAM" id="SSF53335">
    <property type="entry name" value="S-adenosyl-L-methionine-dependent methyltransferases"/>
    <property type="match status" value="1"/>
</dbReference>
<reference evidence="2 3" key="1">
    <citation type="submission" date="2016-02" db="EMBL/GenBank/DDBJ databases">
        <title>Draft genome sequence of Hydrogenophaga sp. LPB0072.</title>
        <authorList>
            <person name="Shin S.-K."/>
            <person name="Yi H."/>
        </authorList>
    </citation>
    <scope>NUCLEOTIDE SEQUENCE [LARGE SCALE GENOMIC DNA]</scope>
    <source>
        <strain evidence="2 3">LPB0072</strain>
    </source>
</reference>
<sequence length="209" mass="22504">MNDLPFSPAADRNKHAILEVMQRVLPAGGRMLEVASGTGQHAAWLGANMPGWEWQPTETNSTALPTIAAWARQASATNVKAPCLLNATDPQWPADDETLASDFAQPFDAVSCSNMLHIAPWNACLGLVAGAARHLKPGGLLMIYGPFLEEGVVTTQSNLNFDASLRSQNPQWGLRQRVAVEAAAQLVGLVPIERIAMPANNLMLVFRRA</sequence>
<organism evidence="1 4">
    <name type="scientific">Hydrogenophaga crassostreae</name>
    <dbReference type="NCBI Taxonomy" id="1763535"/>
    <lineage>
        <taxon>Bacteria</taxon>
        <taxon>Pseudomonadati</taxon>
        <taxon>Pseudomonadota</taxon>
        <taxon>Betaproteobacteria</taxon>
        <taxon>Burkholderiales</taxon>
        <taxon>Comamonadaceae</taxon>
        <taxon>Hydrogenophaga</taxon>
    </lineage>
</organism>
<name>A0A163CPL4_9BURK</name>
<reference evidence="1 4" key="2">
    <citation type="submission" date="2016-10" db="EMBL/GenBank/DDBJ databases">
        <title>Hydorgenophaga sp. LPB0072 isolated from gastropod.</title>
        <authorList>
            <person name="Kim E."/>
            <person name="Yi H."/>
        </authorList>
    </citation>
    <scope>NUCLEOTIDE SEQUENCE [LARGE SCALE GENOMIC DNA]</scope>
    <source>
        <strain evidence="1 4">LPB0072</strain>
    </source>
</reference>
<gene>
    <name evidence="1" type="ORF">LPB072_15030</name>
    <name evidence="2" type="ORF">LPB72_00785</name>
</gene>
<dbReference type="EMBL" id="CP017476">
    <property type="protein sequence ID" value="AOW13954.1"/>
    <property type="molecule type" value="Genomic_DNA"/>
</dbReference>
<dbReference type="GO" id="GO:0032259">
    <property type="term" value="P:methylation"/>
    <property type="evidence" value="ECO:0007669"/>
    <property type="project" value="UniProtKB-KW"/>
</dbReference>
<dbReference type="PANTHER" id="PTHR20974:SF0">
    <property type="entry name" value="UPF0585 PROTEIN CG18661"/>
    <property type="match status" value="1"/>
</dbReference>
<dbReference type="InterPro" id="IPR010342">
    <property type="entry name" value="DUF938"/>
</dbReference>
<keyword evidence="3" id="KW-1185">Reference proteome</keyword>
<dbReference type="PANTHER" id="PTHR20974">
    <property type="entry name" value="UPF0585 PROTEIN CG18661"/>
    <property type="match status" value="1"/>
</dbReference>
<dbReference type="Pfam" id="PF06080">
    <property type="entry name" value="DUF938"/>
    <property type="match status" value="1"/>
</dbReference>
<evidence type="ECO:0000313" key="4">
    <source>
        <dbReference type="Proteomes" id="UP000185680"/>
    </source>
</evidence>
<protein>
    <submittedName>
        <fullName evidence="1">SAM-dependent methyltransferase</fullName>
    </submittedName>
</protein>
<dbReference type="KEGG" id="hyl:LPB072_15030"/>
<evidence type="ECO:0000313" key="2">
    <source>
        <dbReference type="EMBL" id="OAD44081.1"/>
    </source>
</evidence>
<dbReference type="AlphaFoldDB" id="A0A163CPL4"/>
<keyword evidence="1" id="KW-0808">Transferase</keyword>
<accession>A0A163CPL4</accession>
<dbReference type="STRING" id="1763535.LPB072_15030"/>